<proteinExistence type="predicted"/>
<name>A0A7W6SB52_9HYPH</name>
<evidence type="ECO:0000313" key="6">
    <source>
        <dbReference type="Proteomes" id="UP000524535"/>
    </source>
</evidence>
<evidence type="ECO:0000313" key="4">
    <source>
        <dbReference type="EMBL" id="MBB4448075.1"/>
    </source>
</evidence>
<keyword evidence="6" id="KW-1185">Reference proteome</keyword>
<evidence type="ECO:0000313" key="5">
    <source>
        <dbReference type="Proteomes" id="UP000520770"/>
    </source>
</evidence>
<protein>
    <submittedName>
        <fullName evidence="2">Uncharacterized protein</fullName>
    </submittedName>
</protein>
<dbReference type="AlphaFoldDB" id="A0A7W6SB52"/>
<sequence length="80" mass="8461">MKTYLLTAALIIAATPSFACTAEDLTAKATEVSQKMQELAAKDPQRAAAVAQKMTEGQAQTATDPNGACKLYDDILAELQ</sequence>
<dbReference type="EMBL" id="JACIGW010000005">
    <property type="protein sequence ID" value="MBB4350526.1"/>
    <property type="molecule type" value="Genomic_DNA"/>
</dbReference>
<dbReference type="Proteomes" id="UP000576087">
    <property type="component" value="Unassembled WGS sequence"/>
</dbReference>
<dbReference type="Proteomes" id="UP000520770">
    <property type="component" value="Unassembled WGS sequence"/>
</dbReference>
<organism evidence="2 5">
    <name type="scientific">Aliirhizobium cellulosilyticum</name>
    <dbReference type="NCBI Taxonomy" id="393664"/>
    <lineage>
        <taxon>Bacteria</taxon>
        <taxon>Pseudomonadati</taxon>
        <taxon>Pseudomonadota</taxon>
        <taxon>Alphaproteobacteria</taxon>
        <taxon>Hyphomicrobiales</taxon>
        <taxon>Rhizobiaceae</taxon>
        <taxon>Aliirhizobium</taxon>
    </lineage>
</organism>
<evidence type="ECO:0000313" key="3">
    <source>
        <dbReference type="EMBL" id="MBB4413442.1"/>
    </source>
</evidence>
<dbReference type="EMBL" id="JACIHM010000006">
    <property type="protein sequence ID" value="MBB4448075.1"/>
    <property type="molecule type" value="Genomic_DNA"/>
</dbReference>
<evidence type="ECO:0000313" key="2">
    <source>
        <dbReference type="EMBL" id="MBB4350526.1"/>
    </source>
</evidence>
<dbReference type="Proteomes" id="UP000524535">
    <property type="component" value="Unassembled WGS sequence"/>
</dbReference>
<keyword evidence="1" id="KW-0732">Signal</keyword>
<comment type="caution">
    <text evidence="2">The sequence shown here is derived from an EMBL/GenBank/DDBJ whole genome shotgun (WGS) entry which is preliminary data.</text>
</comment>
<feature type="chain" id="PRO_5036214190" evidence="1">
    <location>
        <begin position="20"/>
        <end position="80"/>
    </location>
</feature>
<dbReference type="EMBL" id="JACIGY010000006">
    <property type="protein sequence ID" value="MBB4413442.1"/>
    <property type="molecule type" value="Genomic_DNA"/>
</dbReference>
<accession>A0A7W6SB52</accession>
<gene>
    <name evidence="3" type="ORF">GGE31_003970</name>
    <name evidence="2" type="ORF">GGE33_004291</name>
    <name evidence="4" type="ORF">GGE35_003912</name>
</gene>
<feature type="signal peptide" evidence="1">
    <location>
        <begin position="1"/>
        <end position="19"/>
    </location>
</feature>
<reference evidence="5 6" key="1">
    <citation type="submission" date="2020-08" db="EMBL/GenBank/DDBJ databases">
        <title>Genomic Encyclopedia of Type Strains, Phase IV (KMG-V): Genome sequencing to study the core and pangenomes of soil and plant-associated prokaryotes.</title>
        <authorList>
            <person name="Whitman W."/>
        </authorList>
    </citation>
    <scope>NUCLEOTIDE SEQUENCE [LARGE SCALE GENOMIC DNA]</scope>
    <source>
        <strain evidence="3 6">SEMIA 444</strain>
        <strain evidence="2 5">SEMIA 448</strain>
        <strain evidence="4 7">SEMIA 452</strain>
    </source>
</reference>
<evidence type="ECO:0000313" key="7">
    <source>
        <dbReference type="Proteomes" id="UP000576087"/>
    </source>
</evidence>
<evidence type="ECO:0000256" key="1">
    <source>
        <dbReference type="SAM" id="SignalP"/>
    </source>
</evidence>
<dbReference type="RefSeq" id="WP_148145442.1">
    <property type="nucleotide sequence ID" value="NZ_JACIGW010000005.1"/>
</dbReference>